<dbReference type="GO" id="GO:0008758">
    <property type="term" value="F:UDP-2,3-diacylglucosamine hydrolase activity"/>
    <property type="evidence" value="ECO:0007669"/>
    <property type="project" value="TreeGrafter"/>
</dbReference>
<keyword evidence="3" id="KW-0378">Hydrolase</keyword>
<dbReference type="CDD" id="cd07385">
    <property type="entry name" value="MPP_YkuE_C"/>
    <property type="match status" value="1"/>
</dbReference>
<dbReference type="GO" id="GO:0016020">
    <property type="term" value="C:membrane"/>
    <property type="evidence" value="ECO:0007669"/>
    <property type="project" value="GOC"/>
</dbReference>
<dbReference type="PANTHER" id="PTHR31302:SF25">
    <property type="entry name" value="PHOSPHOESTERASE"/>
    <property type="match status" value="1"/>
</dbReference>
<dbReference type="Pfam" id="PF00149">
    <property type="entry name" value="Metallophos"/>
    <property type="match status" value="1"/>
</dbReference>
<keyword evidence="8" id="KW-1185">Reference proteome</keyword>
<dbReference type="Gene3D" id="3.60.21.10">
    <property type="match status" value="1"/>
</dbReference>
<dbReference type="InterPro" id="IPR051158">
    <property type="entry name" value="Metallophosphoesterase_sf"/>
</dbReference>
<gene>
    <name evidence="7" type="ORF">HNQ94_003340</name>
</gene>
<dbReference type="AlphaFoldDB" id="A0A841Q8R3"/>
<evidence type="ECO:0000256" key="5">
    <source>
        <dbReference type="SAM" id="Phobius"/>
    </source>
</evidence>
<dbReference type="GO" id="GO:0046872">
    <property type="term" value="F:metal ion binding"/>
    <property type="evidence" value="ECO:0007669"/>
    <property type="project" value="UniProtKB-KW"/>
</dbReference>
<evidence type="ECO:0000256" key="1">
    <source>
        <dbReference type="ARBA" id="ARBA00001968"/>
    </source>
</evidence>
<comment type="caution">
    <text evidence="7">The sequence shown here is derived from an EMBL/GenBank/DDBJ whole genome shotgun (WGS) entry which is preliminary data.</text>
</comment>
<proteinExistence type="inferred from homology"/>
<name>A0A841Q8R3_9BACI</name>
<evidence type="ECO:0000313" key="7">
    <source>
        <dbReference type="EMBL" id="MBB6454851.1"/>
    </source>
</evidence>
<accession>A0A841Q8R3</accession>
<evidence type="ECO:0000256" key="4">
    <source>
        <dbReference type="ARBA" id="ARBA00061089"/>
    </source>
</evidence>
<keyword evidence="5" id="KW-0812">Transmembrane</keyword>
<comment type="cofactor">
    <cofactor evidence="1">
        <name>a divalent metal cation</name>
        <dbReference type="ChEBI" id="CHEBI:60240"/>
    </cofactor>
</comment>
<evidence type="ECO:0000259" key="6">
    <source>
        <dbReference type="Pfam" id="PF00149"/>
    </source>
</evidence>
<dbReference type="Proteomes" id="UP000581688">
    <property type="component" value="Unassembled WGS sequence"/>
</dbReference>
<dbReference type="PANTHER" id="PTHR31302">
    <property type="entry name" value="TRANSMEMBRANE PROTEIN WITH METALLOPHOSPHOESTERASE DOMAIN-RELATED"/>
    <property type="match status" value="1"/>
</dbReference>
<reference evidence="7 8" key="1">
    <citation type="submission" date="2020-08" db="EMBL/GenBank/DDBJ databases">
        <title>Genomic Encyclopedia of Type Strains, Phase IV (KMG-IV): sequencing the most valuable type-strain genomes for metagenomic binning, comparative biology and taxonomic classification.</title>
        <authorList>
            <person name="Goeker M."/>
        </authorList>
    </citation>
    <scope>NUCLEOTIDE SEQUENCE [LARGE SCALE GENOMIC DNA]</scope>
    <source>
        <strain evidence="7 8">DSM 19612</strain>
    </source>
</reference>
<keyword evidence="2" id="KW-0479">Metal-binding</keyword>
<evidence type="ECO:0000313" key="8">
    <source>
        <dbReference type="Proteomes" id="UP000581688"/>
    </source>
</evidence>
<dbReference type="RefSeq" id="WP_246200102.1">
    <property type="nucleotide sequence ID" value="NZ_CADDWK010000028.1"/>
</dbReference>
<keyword evidence="5" id="KW-1133">Transmembrane helix</keyword>
<keyword evidence="5" id="KW-0472">Membrane</keyword>
<dbReference type="InterPro" id="IPR029052">
    <property type="entry name" value="Metallo-depent_PP-like"/>
</dbReference>
<dbReference type="FunFam" id="3.60.21.10:FF:000028">
    <property type="entry name" value="Putative metallophosphoesterase"/>
    <property type="match status" value="1"/>
</dbReference>
<protein>
    <recommendedName>
        <fullName evidence="6">Calcineurin-like phosphoesterase domain-containing protein</fullName>
    </recommendedName>
</protein>
<evidence type="ECO:0000256" key="2">
    <source>
        <dbReference type="ARBA" id="ARBA00022723"/>
    </source>
</evidence>
<sequence length="291" mass="33058">MARKSISRRSFLKRFIYSFFGLFGVGGGTYYYAKHIEPSLINVKREKIVSPKIPQAFDGFNILLFGDTHLGFHYTLDQLNDLITEINSQKPDLVLFTGDLVDDPRQLSMQEYETCIRILSNINAPFGKYWVYGNHDHGGYGTETIKKVMELSQFRLLMNESTQIVKDDTTFNLAGLDDVMLGRPSLDQTLSNVDTDKFTVLMCHEPDFADLTKAFPVDVQFSGHSHGGQIQIPFIGYVVTPPFAEKYVEGNYTIGNNPLQLFVTRGIGTTRLPYRFLCKPEINLFTLHRDG</sequence>
<dbReference type="SUPFAM" id="SSF56300">
    <property type="entry name" value="Metallo-dependent phosphatases"/>
    <property type="match status" value="1"/>
</dbReference>
<comment type="similarity">
    <text evidence="4">Belongs to the metallophosphoesterase superfamily.</text>
</comment>
<dbReference type="GO" id="GO:0009245">
    <property type="term" value="P:lipid A biosynthetic process"/>
    <property type="evidence" value="ECO:0007669"/>
    <property type="project" value="TreeGrafter"/>
</dbReference>
<feature type="domain" description="Calcineurin-like phosphoesterase" evidence="6">
    <location>
        <begin position="61"/>
        <end position="227"/>
    </location>
</feature>
<evidence type="ECO:0000256" key="3">
    <source>
        <dbReference type="ARBA" id="ARBA00022801"/>
    </source>
</evidence>
<dbReference type="EMBL" id="JACHGH010000012">
    <property type="protein sequence ID" value="MBB6454851.1"/>
    <property type="molecule type" value="Genomic_DNA"/>
</dbReference>
<dbReference type="InterPro" id="IPR004843">
    <property type="entry name" value="Calcineurin-like_PHP"/>
</dbReference>
<feature type="transmembrane region" description="Helical" evidence="5">
    <location>
        <begin position="12"/>
        <end position="33"/>
    </location>
</feature>
<organism evidence="7 8">
    <name type="scientific">Salirhabdus euzebyi</name>
    <dbReference type="NCBI Taxonomy" id="394506"/>
    <lineage>
        <taxon>Bacteria</taxon>
        <taxon>Bacillati</taxon>
        <taxon>Bacillota</taxon>
        <taxon>Bacilli</taxon>
        <taxon>Bacillales</taxon>
        <taxon>Bacillaceae</taxon>
        <taxon>Salirhabdus</taxon>
    </lineage>
</organism>